<keyword evidence="2" id="KW-1185">Reference proteome</keyword>
<gene>
    <name evidence="1" type="ORF">V1517DRAFT_59900</name>
</gene>
<proteinExistence type="predicted"/>
<comment type="caution">
    <text evidence="1">The sequence shown here is derived from an EMBL/GenBank/DDBJ whole genome shotgun (WGS) entry which is preliminary data.</text>
</comment>
<evidence type="ECO:0000313" key="2">
    <source>
        <dbReference type="Proteomes" id="UP001489719"/>
    </source>
</evidence>
<organism evidence="1 2">
    <name type="scientific">Lipomyces orientalis</name>
    <dbReference type="NCBI Taxonomy" id="1233043"/>
    <lineage>
        <taxon>Eukaryota</taxon>
        <taxon>Fungi</taxon>
        <taxon>Dikarya</taxon>
        <taxon>Ascomycota</taxon>
        <taxon>Saccharomycotina</taxon>
        <taxon>Lipomycetes</taxon>
        <taxon>Lipomycetales</taxon>
        <taxon>Lipomycetaceae</taxon>
        <taxon>Lipomyces</taxon>
    </lineage>
</organism>
<dbReference type="Proteomes" id="UP001489719">
    <property type="component" value="Unassembled WGS sequence"/>
</dbReference>
<accession>A0ACC3TT05</accession>
<name>A0ACC3TT05_9ASCO</name>
<dbReference type="EMBL" id="MU970051">
    <property type="protein sequence ID" value="KAK9324365.1"/>
    <property type="molecule type" value="Genomic_DNA"/>
</dbReference>
<sequence>MANVNFLQCQVYVIKALLFSYRRYQVFLLSIPFPVCYIAIDLHLYRLDSRFDLADFFDSRSLCVPFHQACHSFVSCLFRLDVLRAELLHLYIWRAGSVGRKVLCSAVIHLCFISMNLMMTYLSTSYILM</sequence>
<protein>
    <submittedName>
        <fullName evidence="1">Uncharacterized protein</fullName>
    </submittedName>
</protein>
<reference evidence="2" key="1">
    <citation type="journal article" date="2024" name="Front. Bioeng. Biotechnol.">
        <title>Genome-scale model development and genomic sequencing of the oleaginous clade Lipomyces.</title>
        <authorList>
            <person name="Czajka J.J."/>
            <person name="Han Y."/>
            <person name="Kim J."/>
            <person name="Mondo S.J."/>
            <person name="Hofstad B.A."/>
            <person name="Robles A."/>
            <person name="Haridas S."/>
            <person name="Riley R."/>
            <person name="LaButti K."/>
            <person name="Pangilinan J."/>
            <person name="Andreopoulos W."/>
            <person name="Lipzen A."/>
            <person name="Yan J."/>
            <person name="Wang M."/>
            <person name="Ng V."/>
            <person name="Grigoriev I.V."/>
            <person name="Spatafora J.W."/>
            <person name="Magnuson J.K."/>
            <person name="Baker S.E."/>
            <person name="Pomraning K.R."/>
        </authorList>
    </citation>
    <scope>NUCLEOTIDE SEQUENCE [LARGE SCALE GENOMIC DNA]</scope>
    <source>
        <strain evidence="2">CBS 10300</strain>
    </source>
</reference>
<evidence type="ECO:0000313" key="1">
    <source>
        <dbReference type="EMBL" id="KAK9324365.1"/>
    </source>
</evidence>